<evidence type="ECO:0000313" key="3">
    <source>
        <dbReference type="Proteomes" id="UP000799291"/>
    </source>
</evidence>
<proteinExistence type="predicted"/>
<evidence type="ECO:0000256" key="1">
    <source>
        <dbReference type="SAM" id="MobiDB-lite"/>
    </source>
</evidence>
<dbReference type="AlphaFoldDB" id="A0A6G1J3A4"/>
<evidence type="ECO:0000313" key="2">
    <source>
        <dbReference type="EMBL" id="KAF2684997.1"/>
    </source>
</evidence>
<keyword evidence="3" id="KW-1185">Reference proteome</keyword>
<dbReference type="Proteomes" id="UP000799291">
    <property type="component" value="Unassembled WGS sequence"/>
</dbReference>
<name>A0A6G1J3A4_9PLEO</name>
<organism evidence="2 3">
    <name type="scientific">Lentithecium fluviatile CBS 122367</name>
    <dbReference type="NCBI Taxonomy" id="1168545"/>
    <lineage>
        <taxon>Eukaryota</taxon>
        <taxon>Fungi</taxon>
        <taxon>Dikarya</taxon>
        <taxon>Ascomycota</taxon>
        <taxon>Pezizomycotina</taxon>
        <taxon>Dothideomycetes</taxon>
        <taxon>Pleosporomycetidae</taxon>
        <taxon>Pleosporales</taxon>
        <taxon>Massarineae</taxon>
        <taxon>Lentitheciaceae</taxon>
        <taxon>Lentithecium</taxon>
    </lineage>
</organism>
<protein>
    <submittedName>
        <fullName evidence="2">Uncharacterized protein</fullName>
    </submittedName>
</protein>
<feature type="region of interest" description="Disordered" evidence="1">
    <location>
        <begin position="163"/>
        <end position="190"/>
    </location>
</feature>
<sequence>MGREEIPGLGPCLRCGRRPRAGAILPSPHPSLADFGQYCVECEECMEKAWAEGGVPKEYATIRNQNAPMFVPVQARVHNPNYASSGIGTPAEKCINYDHRGELVSIFAKSHPVWNSVLGREEKAGLYPRASPYEMAGPYSNAGHPQSEAPLFTEYTRPNDFKREGNDTIPNPQRVPTNRHQGPQAPLPPTNTFVSNDFRRILPRPTAPPQFIAVNKVFEAAEAAARKATVNIAGVKDADVLRSPEEDLDPELREMLEFRSVSEADMQRA</sequence>
<reference evidence="2" key="1">
    <citation type="journal article" date="2020" name="Stud. Mycol.">
        <title>101 Dothideomycetes genomes: a test case for predicting lifestyles and emergence of pathogens.</title>
        <authorList>
            <person name="Haridas S."/>
            <person name="Albert R."/>
            <person name="Binder M."/>
            <person name="Bloem J."/>
            <person name="Labutti K."/>
            <person name="Salamov A."/>
            <person name="Andreopoulos B."/>
            <person name="Baker S."/>
            <person name="Barry K."/>
            <person name="Bills G."/>
            <person name="Bluhm B."/>
            <person name="Cannon C."/>
            <person name="Castanera R."/>
            <person name="Culley D."/>
            <person name="Daum C."/>
            <person name="Ezra D."/>
            <person name="Gonzalez J."/>
            <person name="Henrissat B."/>
            <person name="Kuo A."/>
            <person name="Liang C."/>
            <person name="Lipzen A."/>
            <person name="Lutzoni F."/>
            <person name="Magnuson J."/>
            <person name="Mondo S."/>
            <person name="Nolan M."/>
            <person name="Ohm R."/>
            <person name="Pangilinan J."/>
            <person name="Park H.-J."/>
            <person name="Ramirez L."/>
            <person name="Alfaro M."/>
            <person name="Sun H."/>
            <person name="Tritt A."/>
            <person name="Yoshinaga Y."/>
            <person name="Zwiers L.-H."/>
            <person name="Turgeon B."/>
            <person name="Goodwin S."/>
            <person name="Spatafora J."/>
            <person name="Crous P."/>
            <person name="Grigoriev I."/>
        </authorList>
    </citation>
    <scope>NUCLEOTIDE SEQUENCE</scope>
    <source>
        <strain evidence="2">CBS 122367</strain>
    </source>
</reference>
<accession>A0A6G1J3A4</accession>
<gene>
    <name evidence="2" type="ORF">K458DRAFT_29444</name>
</gene>
<dbReference type="EMBL" id="MU005580">
    <property type="protein sequence ID" value="KAF2684997.1"/>
    <property type="molecule type" value="Genomic_DNA"/>
</dbReference>
<feature type="compositionally biased region" description="Polar residues" evidence="1">
    <location>
        <begin position="168"/>
        <end position="181"/>
    </location>
</feature>